<sequence>MEIYDCHLHTTYSKDGKSTLDEMCGRALALGMHAITVTDHNEPDTPGFPAYEHIRQSVAAAKRKNEELGGRLQVYAGVELADQFIGGQDPAPYYEMDLDCILGSIHSTKMYSAFFPDHTFGSDLLQSAQKADMDFLKKFVEAYYSELRKTAEKADVDVIAHLTFPLRYINGRANRGLDIAEFYPLIDQVLAAVVKTGKALEVNTSGMATDWKHFMPDEDILKRYYALGGRFVTTGSDAHRAENLGVGIPEAIHMLQKIGFTHGSYFVKRKRFEYQF</sequence>
<evidence type="ECO:0000256" key="2">
    <source>
        <dbReference type="ARBA" id="ARBA00009152"/>
    </source>
</evidence>
<evidence type="ECO:0000256" key="8">
    <source>
        <dbReference type="RuleBase" id="RU366003"/>
    </source>
</evidence>
<dbReference type="GO" id="GO:0004401">
    <property type="term" value="F:histidinol-phosphatase activity"/>
    <property type="evidence" value="ECO:0007669"/>
    <property type="project" value="UniProtKB-UniRule"/>
</dbReference>
<dbReference type="EC" id="3.1.3.15" evidence="3 8"/>
<evidence type="ECO:0000256" key="1">
    <source>
        <dbReference type="ARBA" id="ARBA00004970"/>
    </source>
</evidence>
<dbReference type="PANTHER" id="PTHR21039:SF0">
    <property type="entry name" value="HISTIDINOL-PHOSPHATASE"/>
    <property type="match status" value="1"/>
</dbReference>
<dbReference type="Gene3D" id="3.20.20.140">
    <property type="entry name" value="Metal-dependent hydrolases"/>
    <property type="match status" value="1"/>
</dbReference>
<dbReference type="SUPFAM" id="SSF89550">
    <property type="entry name" value="PHP domain-like"/>
    <property type="match status" value="1"/>
</dbReference>
<dbReference type="PANTHER" id="PTHR21039">
    <property type="entry name" value="HISTIDINOL PHOSPHATASE-RELATED"/>
    <property type="match status" value="1"/>
</dbReference>
<reference evidence="10" key="1">
    <citation type="submission" date="2020-08" db="EMBL/GenBank/DDBJ databases">
        <title>Genome public.</title>
        <authorList>
            <person name="Liu C."/>
            <person name="Sun Q."/>
        </authorList>
    </citation>
    <scope>NUCLEOTIDE SEQUENCE</scope>
    <source>
        <strain evidence="10">H8</strain>
    </source>
</reference>
<comment type="pathway">
    <text evidence="1 8">Amino-acid biosynthesis; L-histidine biosynthesis; L-histidine from 5-phospho-alpha-D-ribose 1-diphosphate: step 8/9.</text>
</comment>
<gene>
    <name evidence="10" type="ORF">H8698_11450</name>
</gene>
<dbReference type="GO" id="GO:0000105">
    <property type="term" value="P:L-histidine biosynthetic process"/>
    <property type="evidence" value="ECO:0007669"/>
    <property type="project" value="UniProtKB-UniRule"/>
</dbReference>
<accession>A0A926HZM2</accession>
<dbReference type="RefSeq" id="WP_249313615.1">
    <property type="nucleotide sequence ID" value="NZ_JACRSU010000004.1"/>
</dbReference>
<evidence type="ECO:0000313" key="11">
    <source>
        <dbReference type="Proteomes" id="UP000611762"/>
    </source>
</evidence>
<dbReference type="AlphaFoldDB" id="A0A926HZM2"/>
<dbReference type="GO" id="GO:0005737">
    <property type="term" value="C:cytoplasm"/>
    <property type="evidence" value="ECO:0007669"/>
    <property type="project" value="TreeGrafter"/>
</dbReference>
<comment type="catalytic activity">
    <reaction evidence="7 8">
        <text>L-histidinol phosphate + H2O = L-histidinol + phosphate</text>
        <dbReference type="Rhea" id="RHEA:14465"/>
        <dbReference type="ChEBI" id="CHEBI:15377"/>
        <dbReference type="ChEBI" id="CHEBI:43474"/>
        <dbReference type="ChEBI" id="CHEBI:57699"/>
        <dbReference type="ChEBI" id="CHEBI:57980"/>
        <dbReference type="EC" id="3.1.3.15"/>
    </reaction>
</comment>
<comment type="caution">
    <text evidence="10">The sequence shown here is derived from an EMBL/GenBank/DDBJ whole genome shotgun (WGS) entry which is preliminary data.</text>
</comment>
<dbReference type="Proteomes" id="UP000611762">
    <property type="component" value="Unassembled WGS sequence"/>
</dbReference>
<dbReference type="InterPro" id="IPR004013">
    <property type="entry name" value="PHP_dom"/>
</dbReference>
<protein>
    <recommendedName>
        <fullName evidence="3 8">Histidinol-phosphatase</fullName>
        <shortName evidence="8">HolPase</shortName>
        <ecNumber evidence="3 8">3.1.3.15</ecNumber>
    </recommendedName>
</protein>
<dbReference type="Pfam" id="PF02811">
    <property type="entry name" value="PHP"/>
    <property type="match status" value="1"/>
</dbReference>
<feature type="domain" description="Polymerase/histidinol phosphatase N-terminal" evidence="9">
    <location>
        <begin position="4"/>
        <end position="84"/>
    </location>
</feature>
<evidence type="ECO:0000256" key="4">
    <source>
        <dbReference type="ARBA" id="ARBA00022605"/>
    </source>
</evidence>
<comment type="similarity">
    <text evidence="2 8">Belongs to the PHP hydrolase family. HisK subfamily.</text>
</comment>
<keyword evidence="4 8" id="KW-0028">Amino-acid biosynthesis</keyword>
<evidence type="ECO:0000313" key="10">
    <source>
        <dbReference type="EMBL" id="MBC8541593.1"/>
    </source>
</evidence>
<name>A0A926HZM2_9FIRM</name>
<dbReference type="InterPro" id="IPR010140">
    <property type="entry name" value="Histidinol_P_phosphatase_HisJ"/>
</dbReference>
<evidence type="ECO:0000256" key="5">
    <source>
        <dbReference type="ARBA" id="ARBA00022801"/>
    </source>
</evidence>
<dbReference type="SMART" id="SM00481">
    <property type="entry name" value="POLIIIAc"/>
    <property type="match status" value="1"/>
</dbReference>
<dbReference type="EMBL" id="JACRSU010000004">
    <property type="protein sequence ID" value="MBC8541593.1"/>
    <property type="molecule type" value="Genomic_DNA"/>
</dbReference>
<dbReference type="InterPro" id="IPR016195">
    <property type="entry name" value="Pol/histidinol_Pase-like"/>
</dbReference>
<dbReference type="InterPro" id="IPR003141">
    <property type="entry name" value="Pol/His_phosphatase_N"/>
</dbReference>
<keyword evidence="5 8" id="KW-0378">Hydrolase</keyword>
<evidence type="ECO:0000256" key="6">
    <source>
        <dbReference type="ARBA" id="ARBA00023102"/>
    </source>
</evidence>
<keyword evidence="11" id="KW-1185">Reference proteome</keyword>
<proteinExistence type="inferred from homology"/>
<evidence type="ECO:0000259" key="9">
    <source>
        <dbReference type="SMART" id="SM00481"/>
    </source>
</evidence>
<keyword evidence="6 8" id="KW-0368">Histidine biosynthesis</keyword>
<organism evidence="10 11">
    <name type="scientific">Congzhengia minquanensis</name>
    <dbReference type="NCBI Taxonomy" id="2763657"/>
    <lineage>
        <taxon>Bacteria</taxon>
        <taxon>Bacillati</taxon>
        <taxon>Bacillota</taxon>
        <taxon>Clostridia</taxon>
        <taxon>Eubacteriales</taxon>
        <taxon>Oscillospiraceae</taxon>
        <taxon>Congzhengia</taxon>
    </lineage>
</organism>
<evidence type="ECO:0000256" key="3">
    <source>
        <dbReference type="ARBA" id="ARBA00013085"/>
    </source>
</evidence>
<dbReference type="NCBIfam" id="TIGR01856">
    <property type="entry name" value="hisJ_fam"/>
    <property type="match status" value="1"/>
</dbReference>
<evidence type="ECO:0000256" key="7">
    <source>
        <dbReference type="ARBA" id="ARBA00049158"/>
    </source>
</evidence>